<keyword evidence="1" id="KW-0479">Metal-binding</keyword>
<dbReference type="InterPro" id="IPR013087">
    <property type="entry name" value="Znf_C2H2_type"/>
</dbReference>
<organism evidence="8">
    <name type="scientific">Echinostoma caproni</name>
    <dbReference type="NCBI Taxonomy" id="27848"/>
    <lineage>
        <taxon>Eukaryota</taxon>
        <taxon>Metazoa</taxon>
        <taxon>Spiralia</taxon>
        <taxon>Lophotrochozoa</taxon>
        <taxon>Platyhelminthes</taxon>
        <taxon>Trematoda</taxon>
        <taxon>Digenea</taxon>
        <taxon>Plagiorchiida</taxon>
        <taxon>Echinostomata</taxon>
        <taxon>Echinostomatoidea</taxon>
        <taxon>Echinostomatidae</taxon>
        <taxon>Echinostoma</taxon>
    </lineage>
</organism>
<accession>A0A183AUS6</accession>
<evidence type="ECO:0000259" key="7">
    <source>
        <dbReference type="PROSITE" id="PS50157"/>
    </source>
</evidence>
<dbReference type="GO" id="GO:0000978">
    <property type="term" value="F:RNA polymerase II cis-regulatory region sequence-specific DNA binding"/>
    <property type="evidence" value="ECO:0007669"/>
    <property type="project" value="TreeGrafter"/>
</dbReference>
<sequence length="362" mass="38529">LPPPPPTVLFVATFHTLQAFSNSSAIAKHKLTHSEERKYVCGICHKAFKRQDHLDARSLRRHYENAHPEEYSRWLVLSQATNGDTSAIAVAAAAALFSSSSSGLDKESTEQAAKELHMDPSTSAVLTSVLNGPVRGVLTSSLNRAAGWGTSSDVLKAARSESASPASTSAINEHHGCSVSTATSPTGPGDTLDRDEDETHETRPPIMTLTAENMAAAAKVALIMAHPLEAPKRVACAVCQKRFKNQSALNGHMRLHGGYGPAGLAVSGAAHGSTGSSQVKTGRSHPPEDCYSTGPTAMEFDDKSNDKMDTTGPVQSSQVSSVPSSSLSSSVERFVRDSSGQKMLSYVSVYALKKWDACFQFW</sequence>
<evidence type="ECO:0000256" key="4">
    <source>
        <dbReference type="ARBA" id="ARBA00022833"/>
    </source>
</evidence>
<evidence type="ECO:0000256" key="2">
    <source>
        <dbReference type="ARBA" id="ARBA00022737"/>
    </source>
</evidence>
<feature type="region of interest" description="Disordered" evidence="6">
    <location>
        <begin position="268"/>
        <end position="324"/>
    </location>
</feature>
<dbReference type="AlphaFoldDB" id="A0A183AUS6"/>
<dbReference type="GO" id="GO:0005634">
    <property type="term" value="C:nucleus"/>
    <property type="evidence" value="ECO:0007669"/>
    <property type="project" value="UniProtKB-ARBA"/>
</dbReference>
<evidence type="ECO:0000256" key="1">
    <source>
        <dbReference type="ARBA" id="ARBA00022723"/>
    </source>
</evidence>
<evidence type="ECO:0000256" key="6">
    <source>
        <dbReference type="SAM" id="MobiDB-lite"/>
    </source>
</evidence>
<dbReference type="PROSITE" id="PS50157">
    <property type="entry name" value="ZINC_FINGER_C2H2_2"/>
    <property type="match status" value="1"/>
</dbReference>
<reference evidence="8" key="1">
    <citation type="submission" date="2016-06" db="UniProtKB">
        <authorList>
            <consortium name="WormBaseParasite"/>
        </authorList>
    </citation>
    <scope>IDENTIFICATION</scope>
</reference>
<dbReference type="WBParaSite" id="ECPE_0001074401-mRNA-1">
    <property type="protein sequence ID" value="ECPE_0001074401-mRNA-1"/>
    <property type="gene ID" value="ECPE_0001074401"/>
</dbReference>
<dbReference type="Gene3D" id="3.30.160.60">
    <property type="entry name" value="Classic Zinc Finger"/>
    <property type="match status" value="2"/>
</dbReference>
<dbReference type="PANTHER" id="PTHR19818:SF139">
    <property type="entry name" value="PAIR-RULE PROTEIN ODD-PAIRED"/>
    <property type="match status" value="1"/>
</dbReference>
<dbReference type="SUPFAM" id="SSF57667">
    <property type="entry name" value="beta-beta-alpha zinc fingers"/>
    <property type="match status" value="2"/>
</dbReference>
<keyword evidence="2" id="KW-0677">Repeat</keyword>
<dbReference type="InterPro" id="IPR050329">
    <property type="entry name" value="GLI_C2H2-zinc-finger"/>
</dbReference>
<feature type="domain" description="C2H2-type" evidence="7">
    <location>
        <begin position="234"/>
        <end position="261"/>
    </location>
</feature>
<dbReference type="GO" id="GO:0045944">
    <property type="term" value="P:positive regulation of transcription by RNA polymerase II"/>
    <property type="evidence" value="ECO:0007669"/>
    <property type="project" value="UniProtKB-ARBA"/>
</dbReference>
<name>A0A183AUS6_9TREM</name>
<feature type="compositionally biased region" description="Polar residues" evidence="6">
    <location>
        <begin position="161"/>
        <end position="171"/>
    </location>
</feature>
<feature type="compositionally biased region" description="Basic and acidic residues" evidence="6">
    <location>
        <begin position="300"/>
        <end position="309"/>
    </location>
</feature>
<dbReference type="PANTHER" id="PTHR19818">
    <property type="entry name" value="ZINC FINGER PROTEIN ZIC AND GLI"/>
    <property type="match status" value="1"/>
</dbReference>
<protein>
    <submittedName>
        <fullName evidence="8">C2H2-type domain-containing protein</fullName>
    </submittedName>
</protein>
<dbReference type="SMART" id="SM00355">
    <property type="entry name" value="ZnF_C2H2"/>
    <property type="match status" value="2"/>
</dbReference>
<keyword evidence="4" id="KW-0862">Zinc</keyword>
<evidence type="ECO:0000256" key="3">
    <source>
        <dbReference type="ARBA" id="ARBA00022771"/>
    </source>
</evidence>
<feature type="compositionally biased region" description="Low complexity" evidence="6">
    <location>
        <begin position="313"/>
        <end position="324"/>
    </location>
</feature>
<dbReference type="GO" id="GO:0000981">
    <property type="term" value="F:DNA-binding transcription factor activity, RNA polymerase II-specific"/>
    <property type="evidence" value="ECO:0007669"/>
    <property type="project" value="TreeGrafter"/>
</dbReference>
<proteinExistence type="predicted"/>
<dbReference type="PROSITE" id="PS00028">
    <property type="entry name" value="ZINC_FINGER_C2H2_1"/>
    <property type="match status" value="1"/>
</dbReference>
<keyword evidence="3 5" id="KW-0863">Zinc-finger</keyword>
<feature type="region of interest" description="Disordered" evidence="6">
    <location>
        <begin position="159"/>
        <end position="207"/>
    </location>
</feature>
<dbReference type="Pfam" id="PF00096">
    <property type="entry name" value="zf-C2H2"/>
    <property type="match status" value="1"/>
</dbReference>
<dbReference type="GO" id="GO:0008270">
    <property type="term" value="F:zinc ion binding"/>
    <property type="evidence" value="ECO:0007669"/>
    <property type="project" value="UniProtKB-KW"/>
</dbReference>
<evidence type="ECO:0000256" key="5">
    <source>
        <dbReference type="PROSITE-ProRule" id="PRU00042"/>
    </source>
</evidence>
<dbReference type="InterPro" id="IPR036236">
    <property type="entry name" value="Znf_C2H2_sf"/>
</dbReference>
<evidence type="ECO:0000313" key="8">
    <source>
        <dbReference type="WBParaSite" id="ECPE_0001074401-mRNA-1"/>
    </source>
</evidence>